<evidence type="ECO:0000256" key="2">
    <source>
        <dbReference type="SAM" id="Phobius"/>
    </source>
</evidence>
<proteinExistence type="predicted"/>
<feature type="compositionally biased region" description="Basic and acidic residues" evidence="1">
    <location>
        <begin position="201"/>
        <end position="223"/>
    </location>
</feature>
<dbReference type="AlphaFoldDB" id="A0A9D1YSA6"/>
<dbReference type="Proteomes" id="UP000824005">
    <property type="component" value="Unassembled WGS sequence"/>
</dbReference>
<feature type="region of interest" description="Disordered" evidence="1">
    <location>
        <begin position="190"/>
        <end position="313"/>
    </location>
</feature>
<keyword evidence="2" id="KW-0812">Transmembrane</keyword>
<evidence type="ECO:0000256" key="1">
    <source>
        <dbReference type="SAM" id="MobiDB-lite"/>
    </source>
</evidence>
<protein>
    <submittedName>
        <fullName evidence="3">Uncharacterized protein</fullName>
    </submittedName>
</protein>
<dbReference type="EMBL" id="DXDC01000038">
    <property type="protein sequence ID" value="HIY64919.1"/>
    <property type="molecule type" value="Genomic_DNA"/>
</dbReference>
<sequence length="313" mass="32872">MSTSEGVRPRRRSGAIITLLIGVALVIIVPLTGVVGALFSGIGGAIQSSQRPVIVSPNPNLIELREGREVRLLVPATEPAPHVDACAITAPSGAEIEAHALPQVPATEERYGSDRYYAFGRFQATENGAHVIDCSASEGVVAASVEHASPWILPLVWLGAAVIGILIGAMLMIIGITRLVRVSGHNRAAKRAANPNVENPAAHHEPTGESAPRHPGDGSRDQQDTTPPASEATEKNTAIALGPARTDPTQQRDASIPNPAPNSQQSREVQNPAPEVGQSGEQVKNPLGREPAERDEENPGQARPADDDATEKS</sequence>
<feature type="transmembrane region" description="Helical" evidence="2">
    <location>
        <begin position="155"/>
        <end position="180"/>
    </location>
</feature>
<gene>
    <name evidence="3" type="ORF">H9830_01420</name>
</gene>
<evidence type="ECO:0000313" key="3">
    <source>
        <dbReference type="EMBL" id="HIY64919.1"/>
    </source>
</evidence>
<accession>A0A9D1YSA6</accession>
<keyword evidence="2" id="KW-0472">Membrane</keyword>
<reference evidence="3" key="1">
    <citation type="journal article" date="2021" name="PeerJ">
        <title>Extensive microbial diversity within the chicken gut microbiome revealed by metagenomics and culture.</title>
        <authorList>
            <person name="Gilroy R."/>
            <person name="Ravi A."/>
            <person name="Getino M."/>
            <person name="Pursley I."/>
            <person name="Horton D.L."/>
            <person name="Alikhan N.F."/>
            <person name="Baker D."/>
            <person name="Gharbi K."/>
            <person name="Hall N."/>
            <person name="Watson M."/>
            <person name="Adriaenssens E.M."/>
            <person name="Foster-Nyarko E."/>
            <person name="Jarju S."/>
            <person name="Secka A."/>
            <person name="Antonio M."/>
            <person name="Oren A."/>
            <person name="Chaudhuri R.R."/>
            <person name="La Ragione R."/>
            <person name="Hildebrand F."/>
            <person name="Pallen M.J."/>
        </authorList>
    </citation>
    <scope>NUCLEOTIDE SEQUENCE</scope>
    <source>
        <strain evidence="3">ChiGjej1B1-98</strain>
    </source>
</reference>
<feature type="compositionally biased region" description="Basic and acidic residues" evidence="1">
    <location>
        <begin position="304"/>
        <end position="313"/>
    </location>
</feature>
<comment type="caution">
    <text evidence="3">The sequence shown here is derived from an EMBL/GenBank/DDBJ whole genome shotgun (WGS) entry which is preliminary data.</text>
</comment>
<feature type="transmembrane region" description="Helical" evidence="2">
    <location>
        <begin position="16"/>
        <end position="39"/>
    </location>
</feature>
<organism evidence="3 4">
    <name type="scientific">Candidatus Agrococcus pullicola</name>
    <dbReference type="NCBI Taxonomy" id="2838429"/>
    <lineage>
        <taxon>Bacteria</taxon>
        <taxon>Bacillati</taxon>
        <taxon>Actinomycetota</taxon>
        <taxon>Actinomycetes</taxon>
        <taxon>Micrococcales</taxon>
        <taxon>Microbacteriaceae</taxon>
        <taxon>Agrococcus</taxon>
    </lineage>
</organism>
<name>A0A9D1YSA6_9MICO</name>
<evidence type="ECO:0000313" key="4">
    <source>
        <dbReference type="Proteomes" id="UP000824005"/>
    </source>
</evidence>
<keyword evidence="2" id="KW-1133">Transmembrane helix</keyword>
<reference evidence="3" key="2">
    <citation type="submission" date="2021-04" db="EMBL/GenBank/DDBJ databases">
        <authorList>
            <person name="Gilroy R."/>
        </authorList>
    </citation>
    <scope>NUCLEOTIDE SEQUENCE</scope>
    <source>
        <strain evidence="3">ChiGjej1B1-98</strain>
    </source>
</reference>